<feature type="transmembrane region" description="Helical" evidence="2">
    <location>
        <begin position="140"/>
        <end position="164"/>
    </location>
</feature>
<comment type="caution">
    <text evidence="3">The sequence shown here is derived from an EMBL/GenBank/DDBJ whole genome shotgun (WGS) entry which is preliminary data.</text>
</comment>
<dbReference type="Proteomes" id="UP001596549">
    <property type="component" value="Unassembled WGS sequence"/>
</dbReference>
<feature type="transmembrane region" description="Helical" evidence="2">
    <location>
        <begin position="106"/>
        <end position="128"/>
    </location>
</feature>
<name>A0ABW2NIX0_9BACL</name>
<protein>
    <submittedName>
        <fullName evidence="3">MFS transporter</fullName>
    </submittedName>
</protein>
<evidence type="ECO:0000256" key="2">
    <source>
        <dbReference type="SAM" id="Phobius"/>
    </source>
</evidence>
<feature type="transmembrane region" description="Helical" evidence="2">
    <location>
        <begin position="176"/>
        <end position="195"/>
    </location>
</feature>
<dbReference type="InterPro" id="IPR052528">
    <property type="entry name" value="Sugar_transport-like"/>
</dbReference>
<feature type="transmembrane region" description="Helical" evidence="2">
    <location>
        <begin position="80"/>
        <end position="100"/>
    </location>
</feature>
<evidence type="ECO:0000313" key="4">
    <source>
        <dbReference type="Proteomes" id="UP001596549"/>
    </source>
</evidence>
<evidence type="ECO:0000256" key="1">
    <source>
        <dbReference type="ARBA" id="ARBA00004651"/>
    </source>
</evidence>
<proteinExistence type="predicted"/>
<reference evidence="4" key="1">
    <citation type="journal article" date="2019" name="Int. J. Syst. Evol. Microbiol.">
        <title>The Global Catalogue of Microorganisms (GCM) 10K type strain sequencing project: providing services to taxonomists for standard genome sequencing and annotation.</title>
        <authorList>
            <consortium name="The Broad Institute Genomics Platform"/>
            <consortium name="The Broad Institute Genome Sequencing Center for Infectious Disease"/>
            <person name="Wu L."/>
            <person name="Ma J."/>
        </authorList>
    </citation>
    <scope>NUCLEOTIDE SEQUENCE [LARGE SCALE GENOMIC DNA]</scope>
    <source>
        <strain evidence="4">NBRC 106396</strain>
    </source>
</reference>
<gene>
    <name evidence="3" type="ORF">ACFQPF_01625</name>
</gene>
<feature type="transmembrane region" description="Helical" evidence="2">
    <location>
        <begin position="283"/>
        <end position="304"/>
    </location>
</feature>
<feature type="transmembrane region" description="Helical" evidence="2">
    <location>
        <begin position="310"/>
        <end position="332"/>
    </location>
</feature>
<keyword evidence="2" id="KW-1133">Transmembrane helix</keyword>
<accession>A0ABW2NIX0</accession>
<feature type="transmembrane region" description="Helical" evidence="2">
    <location>
        <begin position="377"/>
        <end position="395"/>
    </location>
</feature>
<keyword evidence="2" id="KW-0472">Membrane</keyword>
<comment type="subcellular location">
    <subcellularLocation>
        <location evidence="1">Cell membrane</location>
        <topology evidence="1">Multi-pass membrane protein</topology>
    </subcellularLocation>
</comment>
<dbReference type="RefSeq" id="WP_379745551.1">
    <property type="nucleotide sequence ID" value="NZ_JBHTCP010000003.1"/>
</dbReference>
<dbReference type="EMBL" id="JBHTCP010000003">
    <property type="protein sequence ID" value="MFC7370371.1"/>
    <property type="molecule type" value="Genomic_DNA"/>
</dbReference>
<dbReference type="SUPFAM" id="SSF103473">
    <property type="entry name" value="MFS general substrate transporter"/>
    <property type="match status" value="1"/>
</dbReference>
<keyword evidence="4" id="KW-1185">Reference proteome</keyword>
<evidence type="ECO:0000313" key="3">
    <source>
        <dbReference type="EMBL" id="MFC7370371.1"/>
    </source>
</evidence>
<dbReference type="InterPro" id="IPR036259">
    <property type="entry name" value="MFS_trans_sf"/>
</dbReference>
<dbReference type="PANTHER" id="PTHR23526:SF2">
    <property type="entry name" value="MAJOR FACILITATOR SUPERFAMILY (MFS) PROFILE DOMAIN-CONTAINING PROTEIN"/>
    <property type="match status" value="1"/>
</dbReference>
<dbReference type="Gene3D" id="1.20.1250.20">
    <property type="entry name" value="MFS general substrate transporter like domains"/>
    <property type="match status" value="1"/>
</dbReference>
<dbReference type="InterPro" id="IPR011701">
    <property type="entry name" value="MFS"/>
</dbReference>
<feature type="transmembrane region" description="Helical" evidence="2">
    <location>
        <begin position="16"/>
        <end position="42"/>
    </location>
</feature>
<sequence>MRYKQLKKEGHITRPLILLLVIGGLFAMSTALSNTFVNIYLWRQSGEIIDIALYNLSIVAAQPIAFALSGRLAKIVDRVVVIRTGILILSLFYISVLVLGGQSAEYLLLLGSLLGTGLGFYWLAFNVLTFEVTEPENRDFFNGFLGILTSLSGMIGPFFAGYIITRMDKSSGYQTIFTISLVLFLTGVAASFFLTKRRSEGRYDLASVFHNRKDDESWKKLLFAHFFQGIREGTFVFIIVIWVYLSGDGELGLGFFGFIQSAVSFAMYYAVSRFIRREWRMKGIFLGGLILFISPFMLLMPLSFSVLLSYGALVSVAYPLLLVPYISVTYDIIGRCRDASEKRVEYIVVREFFLNGGRITSILIFLLFIMAMPQGKLPYLLPILGSGHFLIYFCLRKLSLNPNSVCADKNGPSLEMDENKDNNK</sequence>
<feature type="transmembrane region" description="Helical" evidence="2">
    <location>
        <begin position="221"/>
        <end position="245"/>
    </location>
</feature>
<feature type="transmembrane region" description="Helical" evidence="2">
    <location>
        <begin position="352"/>
        <end position="371"/>
    </location>
</feature>
<feature type="transmembrane region" description="Helical" evidence="2">
    <location>
        <begin position="251"/>
        <end position="271"/>
    </location>
</feature>
<dbReference type="CDD" id="cd06174">
    <property type="entry name" value="MFS"/>
    <property type="match status" value="1"/>
</dbReference>
<dbReference type="PANTHER" id="PTHR23526">
    <property type="entry name" value="INTEGRAL MEMBRANE TRANSPORT PROTEIN-RELATED"/>
    <property type="match status" value="1"/>
</dbReference>
<dbReference type="Pfam" id="PF07690">
    <property type="entry name" value="MFS_1"/>
    <property type="match status" value="1"/>
</dbReference>
<organism evidence="3 4">
    <name type="scientific">Fictibacillus iocasae</name>
    <dbReference type="NCBI Taxonomy" id="2715437"/>
    <lineage>
        <taxon>Bacteria</taxon>
        <taxon>Bacillati</taxon>
        <taxon>Bacillota</taxon>
        <taxon>Bacilli</taxon>
        <taxon>Bacillales</taxon>
        <taxon>Fictibacillaceae</taxon>
        <taxon>Fictibacillus</taxon>
    </lineage>
</organism>
<keyword evidence="2" id="KW-0812">Transmembrane</keyword>
<feature type="transmembrane region" description="Helical" evidence="2">
    <location>
        <begin position="48"/>
        <end position="68"/>
    </location>
</feature>